<dbReference type="Pfam" id="PF24758">
    <property type="entry name" value="LRR_At5g56370"/>
    <property type="match status" value="1"/>
</dbReference>
<organism evidence="3">
    <name type="scientific">Oryza brachyantha</name>
    <name type="common">malo sina</name>
    <dbReference type="NCBI Taxonomy" id="4533"/>
    <lineage>
        <taxon>Eukaryota</taxon>
        <taxon>Viridiplantae</taxon>
        <taxon>Streptophyta</taxon>
        <taxon>Embryophyta</taxon>
        <taxon>Tracheophyta</taxon>
        <taxon>Spermatophyta</taxon>
        <taxon>Magnoliopsida</taxon>
        <taxon>Liliopsida</taxon>
        <taxon>Poales</taxon>
        <taxon>Poaceae</taxon>
        <taxon>BOP clade</taxon>
        <taxon>Oryzoideae</taxon>
        <taxon>Oryzeae</taxon>
        <taxon>Oryzinae</taxon>
        <taxon>Oryza</taxon>
    </lineage>
</organism>
<protein>
    <submittedName>
        <fullName evidence="3">Uncharacterized protein</fullName>
    </submittedName>
</protein>
<evidence type="ECO:0000259" key="2">
    <source>
        <dbReference type="Pfam" id="PF24758"/>
    </source>
</evidence>
<evidence type="ECO:0000313" key="4">
    <source>
        <dbReference type="Proteomes" id="UP000006038"/>
    </source>
</evidence>
<dbReference type="PANTHER" id="PTHR32141">
    <property type="match status" value="1"/>
</dbReference>
<dbReference type="SUPFAM" id="SSF81383">
    <property type="entry name" value="F-box domain"/>
    <property type="match status" value="1"/>
</dbReference>
<dbReference type="InterPro" id="IPR006566">
    <property type="entry name" value="FBD"/>
</dbReference>
<dbReference type="HOGENOM" id="CLU_023151_4_2_1"/>
<dbReference type="PANTHER" id="PTHR32141:SF83">
    <property type="entry name" value="OS01G0596700 PROTEIN"/>
    <property type="match status" value="1"/>
</dbReference>
<sequence>MYSLVLKLRRLFLSNTTDRRRTATVDSTSNGSGEDHISALPNSLLSEIVSRLRITDAIHTTTLSHGWSGVWHSAPLNLDDSQLRRRPGEERALDELSNAAMVARVSSILSSHPGPFRSVRLTCTGMGSHREALNSWFGAFAAKHLEELSFLSLQHPDNVTVPGDLFRCESLRRLHLGGVRLPAEAAGIISRAGHGHILRELREICLYRCILQGSDVETLLSCSPKLEELSLVSSSSCGRPLRMRVHSHSLRCMLYWVSSPEELDVSAPPLERLILWNDDTLQWSGCKKIMIRSAPRLRVIGHLSPGDHVLQIGDTVIKNGMKASATTVVPSVEVLAMTVRFGLRKEEQMSIAHTQSNDEDNMEFWKNVDSIQCVRSSIKKIIFDDFSGEECELAFLTSIAQNANLLEEIYIIPSKKDFSAGIALGNVINDLFSSILWTSGYCRVEVLAGATNAWNYQIASDLSLCDPFGYAISINDNIVKLGQ</sequence>
<dbReference type="AlphaFoldDB" id="J3L1K7"/>
<dbReference type="InterPro" id="IPR055302">
    <property type="entry name" value="F-box_dom-containing"/>
</dbReference>
<feature type="domain" description="FBD" evidence="1">
    <location>
        <begin position="370"/>
        <end position="409"/>
    </location>
</feature>
<dbReference type="Pfam" id="PF08387">
    <property type="entry name" value="FBD"/>
    <property type="match status" value="1"/>
</dbReference>
<reference evidence="3" key="1">
    <citation type="journal article" date="2013" name="Nat. Commun.">
        <title>Whole-genome sequencing of Oryza brachyantha reveals mechanisms underlying Oryza genome evolution.</title>
        <authorList>
            <person name="Chen J."/>
            <person name="Huang Q."/>
            <person name="Gao D."/>
            <person name="Wang J."/>
            <person name="Lang Y."/>
            <person name="Liu T."/>
            <person name="Li B."/>
            <person name="Bai Z."/>
            <person name="Luis Goicoechea J."/>
            <person name="Liang C."/>
            <person name="Chen C."/>
            <person name="Zhang W."/>
            <person name="Sun S."/>
            <person name="Liao Y."/>
            <person name="Zhang X."/>
            <person name="Yang L."/>
            <person name="Song C."/>
            <person name="Wang M."/>
            <person name="Shi J."/>
            <person name="Liu G."/>
            <person name="Liu J."/>
            <person name="Zhou H."/>
            <person name="Zhou W."/>
            <person name="Yu Q."/>
            <person name="An N."/>
            <person name="Chen Y."/>
            <person name="Cai Q."/>
            <person name="Wang B."/>
            <person name="Liu B."/>
            <person name="Min J."/>
            <person name="Huang Y."/>
            <person name="Wu H."/>
            <person name="Li Z."/>
            <person name="Zhang Y."/>
            <person name="Yin Y."/>
            <person name="Song W."/>
            <person name="Jiang J."/>
            <person name="Jackson S.A."/>
            <person name="Wing R.A."/>
            <person name="Wang J."/>
            <person name="Chen M."/>
        </authorList>
    </citation>
    <scope>NUCLEOTIDE SEQUENCE [LARGE SCALE GENOMIC DNA]</scope>
    <source>
        <strain evidence="3">cv. IRGC 101232</strain>
    </source>
</reference>
<dbReference type="OMA" id="IMIRSAP"/>
<dbReference type="InterPro" id="IPR055411">
    <property type="entry name" value="LRR_FXL15/At3g58940/PEG3-like"/>
</dbReference>
<dbReference type="Gramene" id="OB01G31130.1">
    <property type="protein sequence ID" value="OB01G31130.1"/>
    <property type="gene ID" value="OB01G31130"/>
</dbReference>
<dbReference type="Gene3D" id="3.80.10.10">
    <property type="entry name" value="Ribonuclease Inhibitor"/>
    <property type="match status" value="1"/>
</dbReference>
<evidence type="ECO:0000313" key="3">
    <source>
        <dbReference type="EnsemblPlants" id="OB01G31130.1"/>
    </source>
</evidence>
<accession>J3L1K7</accession>
<dbReference type="InterPro" id="IPR036047">
    <property type="entry name" value="F-box-like_dom_sf"/>
</dbReference>
<name>J3L1K7_ORYBR</name>
<evidence type="ECO:0000259" key="1">
    <source>
        <dbReference type="Pfam" id="PF08387"/>
    </source>
</evidence>
<dbReference type="Proteomes" id="UP000006038">
    <property type="component" value="Chromosome 1"/>
</dbReference>
<proteinExistence type="predicted"/>
<reference evidence="3" key="2">
    <citation type="submission" date="2013-04" db="UniProtKB">
        <authorList>
            <consortium name="EnsemblPlants"/>
        </authorList>
    </citation>
    <scope>IDENTIFICATION</scope>
</reference>
<dbReference type="OrthoDB" id="685110at2759"/>
<feature type="domain" description="F-box/LRR-repeat protein 15/At3g58940/PEG3-like LRR" evidence="2">
    <location>
        <begin position="133"/>
        <end position="351"/>
    </location>
</feature>
<dbReference type="SUPFAM" id="SSF52047">
    <property type="entry name" value="RNI-like"/>
    <property type="match status" value="1"/>
</dbReference>
<dbReference type="EnsemblPlants" id="OB01G31130.1">
    <property type="protein sequence ID" value="OB01G31130.1"/>
    <property type="gene ID" value="OB01G31130"/>
</dbReference>
<keyword evidence="4" id="KW-1185">Reference proteome</keyword>
<dbReference type="InterPro" id="IPR032675">
    <property type="entry name" value="LRR_dom_sf"/>
</dbReference>